<dbReference type="AlphaFoldDB" id="A0A813IVA9"/>
<feature type="non-terminal residue" evidence="1">
    <location>
        <position position="1"/>
    </location>
</feature>
<comment type="caution">
    <text evidence="1">The sequence shown here is derived from an EMBL/GenBank/DDBJ whole genome shotgun (WGS) entry which is preliminary data.</text>
</comment>
<protein>
    <submittedName>
        <fullName evidence="1">Uncharacterized protein</fullName>
    </submittedName>
</protein>
<feature type="non-terminal residue" evidence="1">
    <location>
        <position position="104"/>
    </location>
</feature>
<accession>A0A813IVA9</accession>
<reference evidence="1" key="1">
    <citation type="submission" date="2021-02" db="EMBL/GenBank/DDBJ databases">
        <authorList>
            <person name="Dougan E. K."/>
            <person name="Rhodes N."/>
            <person name="Thang M."/>
            <person name="Chan C."/>
        </authorList>
    </citation>
    <scope>NUCLEOTIDE SEQUENCE</scope>
</reference>
<evidence type="ECO:0000313" key="2">
    <source>
        <dbReference type="Proteomes" id="UP000626109"/>
    </source>
</evidence>
<sequence>CAAAPLPEEKPRQPRILAALLLICLIRRLVEIAVGIYGVRPTTSFARAAMLPMRAVGTAEYAAVMSSPALCAATLVIWNRLNLPGQDRAVGQNIARLLRISIWG</sequence>
<dbReference type="EMBL" id="CAJNNW010014294">
    <property type="protein sequence ID" value="CAE8656445.1"/>
    <property type="molecule type" value="Genomic_DNA"/>
</dbReference>
<dbReference type="Proteomes" id="UP000626109">
    <property type="component" value="Unassembled WGS sequence"/>
</dbReference>
<evidence type="ECO:0000313" key="1">
    <source>
        <dbReference type="EMBL" id="CAE8656445.1"/>
    </source>
</evidence>
<gene>
    <name evidence="1" type="ORF">PGLA2088_LOCUS12193</name>
</gene>
<organism evidence="1 2">
    <name type="scientific">Polarella glacialis</name>
    <name type="common">Dinoflagellate</name>
    <dbReference type="NCBI Taxonomy" id="89957"/>
    <lineage>
        <taxon>Eukaryota</taxon>
        <taxon>Sar</taxon>
        <taxon>Alveolata</taxon>
        <taxon>Dinophyceae</taxon>
        <taxon>Suessiales</taxon>
        <taxon>Suessiaceae</taxon>
        <taxon>Polarella</taxon>
    </lineage>
</organism>
<name>A0A813IVA9_POLGL</name>
<proteinExistence type="predicted"/>